<evidence type="ECO:0008006" key="4">
    <source>
        <dbReference type="Google" id="ProtNLM"/>
    </source>
</evidence>
<dbReference type="Proteomes" id="UP000007797">
    <property type="component" value="Unassembled WGS sequence"/>
</dbReference>
<reference evidence="3" key="1">
    <citation type="journal article" date="2011" name="Genome Res.">
        <title>Phylogeny-wide analysis of social amoeba genomes highlights ancient origins for complex intercellular communication.</title>
        <authorList>
            <person name="Heidel A.J."/>
            <person name="Lawal H.M."/>
            <person name="Felder M."/>
            <person name="Schilde C."/>
            <person name="Helps N.R."/>
            <person name="Tunggal B."/>
            <person name="Rivero F."/>
            <person name="John U."/>
            <person name="Schleicher M."/>
            <person name="Eichinger L."/>
            <person name="Platzer M."/>
            <person name="Noegel A.A."/>
            <person name="Schaap P."/>
            <person name="Gloeckner G."/>
        </authorList>
    </citation>
    <scope>NUCLEOTIDE SEQUENCE [LARGE SCALE GENOMIC DNA]</scope>
    <source>
        <strain evidence="3">SH3</strain>
    </source>
</reference>
<keyword evidence="1" id="KW-1133">Transmembrane helix</keyword>
<organism evidence="2 3">
    <name type="scientific">Cavenderia fasciculata</name>
    <name type="common">Slime mold</name>
    <name type="synonym">Dictyostelium fasciculatum</name>
    <dbReference type="NCBI Taxonomy" id="261658"/>
    <lineage>
        <taxon>Eukaryota</taxon>
        <taxon>Amoebozoa</taxon>
        <taxon>Evosea</taxon>
        <taxon>Eumycetozoa</taxon>
        <taxon>Dictyostelia</taxon>
        <taxon>Acytosteliales</taxon>
        <taxon>Cavenderiaceae</taxon>
        <taxon>Cavenderia</taxon>
    </lineage>
</organism>
<accession>F4Q4P5</accession>
<keyword evidence="1" id="KW-0812">Transmembrane</keyword>
<keyword evidence="3" id="KW-1185">Reference proteome</keyword>
<evidence type="ECO:0000313" key="2">
    <source>
        <dbReference type="EMBL" id="EGG17054.1"/>
    </source>
</evidence>
<dbReference type="AlphaFoldDB" id="F4Q4P5"/>
<sequence length="421" mass="49514">MTEDIISLSIDIDKYKELISIGLKSILSLSTSTFILFYEILPNNPNKRIETFYKKGIEKIMMVYNEMETNNRITITQDIKEMAVFAEKSNKLCKRLAHRGVVVMLLRIMAGAEGIWNNRISHRSPLSKLATHHLYTRFEKDNIMMDCINLLNHILPYVKDDIPFDLLYRIIYSNSLSPTSYRLTCVVLRTMTLKPETIQPFIKVGMIRMVRFYLDNQFKSEYSQLEDYWLQITKIIYKDKEYYKHHFKSSVQDQSFIDEYYENGRFKLWILPTKELRVPPHNMLFTIISGGIGYYTGWLNTTALFVGNIYSHNLFSNTILGRLDSTLAKYLFCSFYASSLMLYYIFLLPTKGKIFYIVSTLISAVISSYQDTLVSRLKANGRLYKSFQQLYQTPHQNDDLFFENNHTMIINNKSDILDYQF</sequence>
<evidence type="ECO:0000256" key="1">
    <source>
        <dbReference type="SAM" id="Phobius"/>
    </source>
</evidence>
<feature type="transmembrane region" description="Helical" evidence="1">
    <location>
        <begin position="327"/>
        <end position="348"/>
    </location>
</feature>
<evidence type="ECO:0000313" key="3">
    <source>
        <dbReference type="Proteomes" id="UP000007797"/>
    </source>
</evidence>
<protein>
    <recommendedName>
        <fullName evidence="4">Transmembrane protein</fullName>
    </recommendedName>
</protein>
<name>F4Q4P5_CACFS</name>
<keyword evidence="1" id="KW-0472">Membrane</keyword>
<dbReference type="KEGG" id="dfa:DFA_08035"/>
<dbReference type="EMBL" id="GL883021">
    <property type="protein sequence ID" value="EGG17054.1"/>
    <property type="molecule type" value="Genomic_DNA"/>
</dbReference>
<gene>
    <name evidence="2" type="ORF">DFA_08035</name>
</gene>
<dbReference type="RefSeq" id="XP_004355538.1">
    <property type="nucleotide sequence ID" value="XM_004355485.1"/>
</dbReference>
<dbReference type="GeneID" id="14869142"/>
<feature type="transmembrane region" description="Helical" evidence="1">
    <location>
        <begin position="283"/>
        <end position="306"/>
    </location>
</feature>
<proteinExistence type="predicted"/>